<dbReference type="Pfam" id="PF00226">
    <property type="entry name" value="DnaJ"/>
    <property type="match status" value="1"/>
</dbReference>
<dbReference type="PROSITE" id="PS50076">
    <property type="entry name" value="DNAJ_2"/>
    <property type="match status" value="1"/>
</dbReference>
<evidence type="ECO:0000256" key="2">
    <source>
        <dbReference type="SAM" id="Phobius"/>
    </source>
</evidence>
<dbReference type="PANTHER" id="PTHR44360:SF1">
    <property type="entry name" value="DNAJ HOMOLOG SUBFAMILY B MEMBER 9"/>
    <property type="match status" value="1"/>
</dbReference>
<comment type="caution">
    <text evidence="4">The sequence shown here is derived from an EMBL/GenBank/DDBJ whole genome shotgun (WGS) entry which is preliminary data.</text>
</comment>
<dbReference type="RefSeq" id="WP_234863911.1">
    <property type="nucleotide sequence ID" value="NZ_JAKEVY010000001.1"/>
</dbReference>
<feature type="domain" description="J" evidence="3">
    <location>
        <begin position="5"/>
        <end position="70"/>
    </location>
</feature>
<keyword evidence="2" id="KW-1133">Transmembrane helix</keyword>
<organism evidence="4 5">
    <name type="scientific">Flavihumibacter fluminis</name>
    <dbReference type="NCBI Taxonomy" id="2909236"/>
    <lineage>
        <taxon>Bacteria</taxon>
        <taxon>Pseudomonadati</taxon>
        <taxon>Bacteroidota</taxon>
        <taxon>Chitinophagia</taxon>
        <taxon>Chitinophagales</taxon>
        <taxon>Chitinophagaceae</taxon>
        <taxon>Flavihumibacter</taxon>
    </lineage>
</organism>
<dbReference type="InterPro" id="IPR036869">
    <property type="entry name" value="J_dom_sf"/>
</dbReference>
<dbReference type="EMBL" id="JAKEVY010000001">
    <property type="protein sequence ID" value="MCF1713378.1"/>
    <property type="molecule type" value="Genomic_DNA"/>
</dbReference>
<gene>
    <name evidence="4" type="ORF">L0U88_01900</name>
</gene>
<proteinExistence type="predicted"/>
<sequence>MPVKDYYQVLEIPYNAREDEIKKAYRRLAMRYHPDKNTGNPFAVQHFREIQEAYDVLSNPVKRSEYHQLRWQYTGQTSRFDSPVPPSPELIYQEAVKIKNYVRQLDVFRMNQEALATQLSQLLNERHLSILADSGKPVLIRDLVEVLLFSMHPLGFPYWKKLVPDLVRIAGTNNQLLQEIRGAEKNKKREFNWNRSQPWIILLIVIVICLLIYFIA</sequence>
<accession>A0ABS9BE91</accession>
<dbReference type="CDD" id="cd06257">
    <property type="entry name" value="DnaJ"/>
    <property type="match status" value="1"/>
</dbReference>
<dbReference type="SMART" id="SM00271">
    <property type="entry name" value="DnaJ"/>
    <property type="match status" value="1"/>
</dbReference>
<dbReference type="SUPFAM" id="SSF46565">
    <property type="entry name" value="Chaperone J-domain"/>
    <property type="match status" value="1"/>
</dbReference>
<dbReference type="Proteomes" id="UP001200145">
    <property type="component" value="Unassembled WGS sequence"/>
</dbReference>
<reference evidence="4 5" key="1">
    <citation type="submission" date="2022-01" db="EMBL/GenBank/DDBJ databases">
        <title>Flavihumibacter sp. nov., isolated from sediment of a river.</title>
        <authorList>
            <person name="Liu H."/>
        </authorList>
    </citation>
    <scope>NUCLEOTIDE SEQUENCE [LARGE SCALE GENOMIC DNA]</scope>
    <source>
        <strain evidence="4 5">RY-1</strain>
    </source>
</reference>
<feature type="transmembrane region" description="Helical" evidence="2">
    <location>
        <begin position="198"/>
        <end position="215"/>
    </location>
</feature>
<dbReference type="InterPro" id="IPR018253">
    <property type="entry name" value="DnaJ_domain_CS"/>
</dbReference>
<keyword evidence="2" id="KW-0812">Transmembrane</keyword>
<dbReference type="InterPro" id="IPR051948">
    <property type="entry name" value="Hsp70_co-chaperone_J-domain"/>
</dbReference>
<evidence type="ECO:0000313" key="4">
    <source>
        <dbReference type="EMBL" id="MCF1713378.1"/>
    </source>
</evidence>
<protein>
    <submittedName>
        <fullName evidence="4">DnaJ domain-containing protein</fullName>
    </submittedName>
</protein>
<dbReference type="Gene3D" id="1.10.287.110">
    <property type="entry name" value="DnaJ domain"/>
    <property type="match status" value="1"/>
</dbReference>
<keyword evidence="2" id="KW-0472">Membrane</keyword>
<name>A0ABS9BE91_9BACT</name>
<evidence type="ECO:0000259" key="3">
    <source>
        <dbReference type="PROSITE" id="PS50076"/>
    </source>
</evidence>
<dbReference type="InterPro" id="IPR001623">
    <property type="entry name" value="DnaJ_domain"/>
</dbReference>
<dbReference type="PROSITE" id="PS00636">
    <property type="entry name" value="DNAJ_1"/>
    <property type="match status" value="1"/>
</dbReference>
<keyword evidence="1" id="KW-0143">Chaperone</keyword>
<dbReference type="PRINTS" id="PR00625">
    <property type="entry name" value="JDOMAIN"/>
</dbReference>
<dbReference type="PANTHER" id="PTHR44360">
    <property type="entry name" value="DNAJ HOMOLOG SUBFAMILY B MEMBER 9"/>
    <property type="match status" value="1"/>
</dbReference>
<keyword evidence="5" id="KW-1185">Reference proteome</keyword>
<evidence type="ECO:0000256" key="1">
    <source>
        <dbReference type="ARBA" id="ARBA00023186"/>
    </source>
</evidence>
<evidence type="ECO:0000313" key="5">
    <source>
        <dbReference type="Proteomes" id="UP001200145"/>
    </source>
</evidence>